<proteinExistence type="predicted"/>
<dbReference type="AlphaFoldDB" id="A0A0D2DTK2"/>
<feature type="compositionally biased region" description="Basic and acidic residues" evidence="1">
    <location>
        <begin position="46"/>
        <end position="64"/>
    </location>
</feature>
<dbReference type="RefSeq" id="XP_016259150.1">
    <property type="nucleotide sequence ID" value="XM_016410128.1"/>
</dbReference>
<feature type="region of interest" description="Disordered" evidence="1">
    <location>
        <begin position="26"/>
        <end position="75"/>
    </location>
</feature>
<reference evidence="2 3" key="1">
    <citation type="submission" date="2015-01" db="EMBL/GenBank/DDBJ databases">
        <title>The Genome Sequence of Exophiala oligosperma CBS72588.</title>
        <authorList>
            <consortium name="The Broad Institute Genomics Platform"/>
            <person name="Cuomo C."/>
            <person name="de Hoog S."/>
            <person name="Gorbushina A."/>
            <person name="Stielow B."/>
            <person name="Teixiera M."/>
            <person name="Abouelleil A."/>
            <person name="Chapman S.B."/>
            <person name="Priest M."/>
            <person name="Young S.K."/>
            <person name="Wortman J."/>
            <person name="Nusbaum C."/>
            <person name="Birren B."/>
        </authorList>
    </citation>
    <scope>NUCLEOTIDE SEQUENCE [LARGE SCALE GENOMIC DNA]</scope>
    <source>
        <strain evidence="2 3">CBS 72588</strain>
    </source>
</reference>
<keyword evidence="3" id="KW-1185">Reference proteome</keyword>
<dbReference type="HOGENOM" id="CLU_980046_0_0_1"/>
<dbReference type="VEuPathDB" id="FungiDB:PV06_08755"/>
<evidence type="ECO:0000313" key="3">
    <source>
        <dbReference type="Proteomes" id="UP000053342"/>
    </source>
</evidence>
<evidence type="ECO:0000313" key="2">
    <source>
        <dbReference type="EMBL" id="KIW38934.1"/>
    </source>
</evidence>
<gene>
    <name evidence="2" type="ORF">PV06_08755</name>
</gene>
<accession>A0A0D2DTK2</accession>
<dbReference type="OrthoDB" id="206213at2759"/>
<feature type="region of interest" description="Disordered" evidence="1">
    <location>
        <begin position="1"/>
        <end position="20"/>
    </location>
</feature>
<sequence>MASSNLHPPPQSDLFYESDMSDWGGNEYNNYHGHSSSAASQQQHRRSSESSTERSLYDDDKEKYSTNNYAGGGGINPVQQYQQEYGFYYPQLLSRGLVVLTNNNTFGSDPKQPLFYAEISQFTFHKPDVTLHALPPGGCSSIAANGQDVDLDLEHVAEMGESAPVVGAVHLPKLSRNFTLEIGGGQFSYAPDTSIEVTCASMITHSEYRLEFNERSFAWKRTHDEQAGVEGGSFLRALNMESYQLIDIEADEVVASFLANKFKSWKKKGKLRMADLRIGPDTQKLRLVIFLSITGILEKARRREARRNRRRRAAA</sequence>
<name>A0A0D2DTK2_9EURO</name>
<dbReference type="Proteomes" id="UP000053342">
    <property type="component" value="Unassembled WGS sequence"/>
</dbReference>
<organism evidence="2 3">
    <name type="scientific">Exophiala oligosperma</name>
    <dbReference type="NCBI Taxonomy" id="215243"/>
    <lineage>
        <taxon>Eukaryota</taxon>
        <taxon>Fungi</taxon>
        <taxon>Dikarya</taxon>
        <taxon>Ascomycota</taxon>
        <taxon>Pezizomycotina</taxon>
        <taxon>Eurotiomycetes</taxon>
        <taxon>Chaetothyriomycetidae</taxon>
        <taxon>Chaetothyriales</taxon>
        <taxon>Herpotrichiellaceae</taxon>
        <taxon>Exophiala</taxon>
    </lineage>
</organism>
<evidence type="ECO:0000256" key="1">
    <source>
        <dbReference type="SAM" id="MobiDB-lite"/>
    </source>
</evidence>
<protein>
    <submittedName>
        <fullName evidence="2">Uncharacterized protein</fullName>
    </submittedName>
</protein>
<dbReference type="EMBL" id="KN847340">
    <property type="protein sequence ID" value="KIW38934.1"/>
    <property type="molecule type" value="Genomic_DNA"/>
</dbReference>
<dbReference type="GeneID" id="27360829"/>
<dbReference type="STRING" id="215243.A0A0D2DTK2"/>